<sequence>MISSSVLQVGDNPSHLLYLMEDLPGRAQDLLISGKKLMKSLTCDDLDLLLLDLPPRVSCREDPILLALLAETPTHFLCCTCSSGLQNIEYSLVA</sequence>
<organism evidence="1 2">
    <name type="scientific">Entomophthora muscae</name>
    <dbReference type="NCBI Taxonomy" id="34485"/>
    <lineage>
        <taxon>Eukaryota</taxon>
        <taxon>Fungi</taxon>
        <taxon>Fungi incertae sedis</taxon>
        <taxon>Zoopagomycota</taxon>
        <taxon>Entomophthoromycotina</taxon>
        <taxon>Entomophthoromycetes</taxon>
        <taxon>Entomophthorales</taxon>
        <taxon>Entomophthoraceae</taxon>
        <taxon>Entomophthora</taxon>
    </lineage>
</organism>
<gene>
    <name evidence="1" type="ORF">DSO57_1026067</name>
</gene>
<evidence type="ECO:0000313" key="2">
    <source>
        <dbReference type="Proteomes" id="UP001165960"/>
    </source>
</evidence>
<comment type="caution">
    <text evidence="1">The sequence shown here is derived from an EMBL/GenBank/DDBJ whole genome shotgun (WGS) entry which is preliminary data.</text>
</comment>
<accession>A0ACC2UBX0</accession>
<dbReference type="Proteomes" id="UP001165960">
    <property type="component" value="Unassembled WGS sequence"/>
</dbReference>
<protein>
    <submittedName>
        <fullName evidence="1">Uncharacterized protein</fullName>
    </submittedName>
</protein>
<keyword evidence="2" id="KW-1185">Reference proteome</keyword>
<evidence type="ECO:0000313" key="1">
    <source>
        <dbReference type="EMBL" id="KAJ9084284.1"/>
    </source>
</evidence>
<proteinExistence type="predicted"/>
<name>A0ACC2UBX0_9FUNG</name>
<reference evidence="1" key="1">
    <citation type="submission" date="2022-04" db="EMBL/GenBank/DDBJ databases">
        <title>Genome of the entomopathogenic fungus Entomophthora muscae.</title>
        <authorList>
            <person name="Elya C."/>
            <person name="Lovett B.R."/>
            <person name="Lee E."/>
            <person name="Macias A.M."/>
            <person name="Hajek A.E."/>
            <person name="De Bivort B.L."/>
            <person name="Kasson M.T."/>
            <person name="De Fine Licht H.H."/>
            <person name="Stajich J.E."/>
        </authorList>
    </citation>
    <scope>NUCLEOTIDE SEQUENCE</scope>
    <source>
        <strain evidence="1">Berkeley</strain>
    </source>
</reference>
<dbReference type="EMBL" id="QTSX02000860">
    <property type="protein sequence ID" value="KAJ9084284.1"/>
    <property type="molecule type" value="Genomic_DNA"/>
</dbReference>